<evidence type="ECO:0000313" key="2">
    <source>
        <dbReference type="EnsemblPlants" id="Zm00001eb165920_P001"/>
    </source>
</evidence>
<reference evidence="2" key="3">
    <citation type="submission" date="2021-05" db="UniProtKB">
        <authorList>
            <consortium name="EnsemblPlants"/>
        </authorList>
    </citation>
    <scope>IDENTIFICATION</scope>
    <source>
        <strain evidence="2">cv. B73</strain>
    </source>
</reference>
<feature type="transmembrane region" description="Helical" evidence="1">
    <location>
        <begin position="131"/>
        <end position="156"/>
    </location>
</feature>
<keyword evidence="3" id="KW-1185">Reference proteome</keyword>
<dbReference type="Gramene" id="Zm00001eb165920_T001">
    <property type="protein sequence ID" value="Zm00001eb165920_P001"/>
    <property type="gene ID" value="Zm00001eb165920"/>
</dbReference>
<proteinExistence type="predicted"/>
<keyword evidence="1" id="KW-1133">Transmembrane helix</keyword>
<reference evidence="2" key="2">
    <citation type="submission" date="2019-07" db="EMBL/GenBank/DDBJ databases">
        <authorList>
            <person name="Seetharam A."/>
            <person name="Woodhouse M."/>
            <person name="Cannon E."/>
        </authorList>
    </citation>
    <scope>NUCLEOTIDE SEQUENCE [LARGE SCALE GENOMIC DNA]</scope>
    <source>
        <strain evidence="2">cv. B73</strain>
    </source>
</reference>
<name>A0A804NJV0_MAIZE</name>
<dbReference type="Proteomes" id="UP000007305">
    <property type="component" value="Chromosome 4"/>
</dbReference>
<dbReference type="InParanoid" id="A0A804NJV0"/>
<organism evidence="2 3">
    <name type="scientific">Zea mays</name>
    <name type="common">Maize</name>
    <dbReference type="NCBI Taxonomy" id="4577"/>
    <lineage>
        <taxon>Eukaryota</taxon>
        <taxon>Viridiplantae</taxon>
        <taxon>Streptophyta</taxon>
        <taxon>Embryophyta</taxon>
        <taxon>Tracheophyta</taxon>
        <taxon>Spermatophyta</taxon>
        <taxon>Magnoliopsida</taxon>
        <taxon>Liliopsida</taxon>
        <taxon>Poales</taxon>
        <taxon>Poaceae</taxon>
        <taxon>PACMAD clade</taxon>
        <taxon>Panicoideae</taxon>
        <taxon>Andropogonodae</taxon>
        <taxon>Andropogoneae</taxon>
        <taxon>Tripsacinae</taxon>
        <taxon>Zea</taxon>
    </lineage>
</organism>
<sequence length="157" mass="16955">MCVHPNRCVDPCMVNRTRLMVGDDHSPLLKLRVAFLSSAREKVRRVGLRTQNSCTSMLSVRRLLRRRSVDDIVGPNDGMRTESWRLALDRHASATAFHGGAADPSRRPAAFSSADGSVYVVTATVVAGDDALVVAGVLLPLAMVVVVLLPALLVLIL</sequence>
<evidence type="ECO:0000313" key="3">
    <source>
        <dbReference type="Proteomes" id="UP000007305"/>
    </source>
</evidence>
<accession>A0A804NJV0</accession>
<dbReference type="EnsemblPlants" id="Zm00001eb165920_T001">
    <property type="protein sequence ID" value="Zm00001eb165920_P001"/>
    <property type="gene ID" value="Zm00001eb165920"/>
</dbReference>
<keyword evidence="1" id="KW-0812">Transmembrane</keyword>
<dbReference type="FunCoup" id="A0A804NJV0">
    <property type="interactions" value="473"/>
</dbReference>
<keyword evidence="1" id="KW-0472">Membrane</keyword>
<reference evidence="3" key="1">
    <citation type="journal article" date="2009" name="Science">
        <title>The B73 maize genome: complexity, diversity, and dynamics.</title>
        <authorList>
            <person name="Schnable P.S."/>
            <person name="Ware D."/>
            <person name="Fulton R.S."/>
            <person name="Stein J.C."/>
            <person name="Wei F."/>
            <person name="Pasternak S."/>
            <person name="Liang C."/>
            <person name="Zhang J."/>
            <person name="Fulton L."/>
            <person name="Graves T.A."/>
            <person name="Minx P."/>
            <person name="Reily A.D."/>
            <person name="Courtney L."/>
            <person name="Kruchowski S.S."/>
            <person name="Tomlinson C."/>
            <person name="Strong C."/>
            <person name="Delehaunty K."/>
            <person name="Fronick C."/>
            <person name="Courtney B."/>
            <person name="Rock S.M."/>
            <person name="Belter E."/>
            <person name="Du F."/>
            <person name="Kim K."/>
            <person name="Abbott R.M."/>
            <person name="Cotton M."/>
            <person name="Levy A."/>
            <person name="Marchetto P."/>
            <person name="Ochoa K."/>
            <person name="Jackson S.M."/>
            <person name="Gillam B."/>
            <person name="Chen W."/>
            <person name="Yan L."/>
            <person name="Higginbotham J."/>
            <person name="Cardenas M."/>
            <person name="Waligorski J."/>
            <person name="Applebaum E."/>
            <person name="Phelps L."/>
            <person name="Falcone J."/>
            <person name="Kanchi K."/>
            <person name="Thane T."/>
            <person name="Scimone A."/>
            <person name="Thane N."/>
            <person name="Henke J."/>
            <person name="Wang T."/>
            <person name="Ruppert J."/>
            <person name="Shah N."/>
            <person name="Rotter K."/>
            <person name="Hodges J."/>
            <person name="Ingenthron E."/>
            <person name="Cordes M."/>
            <person name="Kohlberg S."/>
            <person name="Sgro J."/>
            <person name="Delgado B."/>
            <person name="Mead K."/>
            <person name="Chinwalla A."/>
            <person name="Leonard S."/>
            <person name="Crouse K."/>
            <person name="Collura K."/>
            <person name="Kudrna D."/>
            <person name="Currie J."/>
            <person name="He R."/>
            <person name="Angelova A."/>
            <person name="Rajasekar S."/>
            <person name="Mueller T."/>
            <person name="Lomeli R."/>
            <person name="Scara G."/>
            <person name="Ko A."/>
            <person name="Delaney K."/>
            <person name="Wissotski M."/>
            <person name="Lopez G."/>
            <person name="Campos D."/>
            <person name="Braidotti M."/>
            <person name="Ashley E."/>
            <person name="Golser W."/>
            <person name="Kim H."/>
            <person name="Lee S."/>
            <person name="Lin J."/>
            <person name="Dujmic Z."/>
            <person name="Kim W."/>
            <person name="Talag J."/>
            <person name="Zuccolo A."/>
            <person name="Fan C."/>
            <person name="Sebastian A."/>
            <person name="Kramer M."/>
            <person name="Spiegel L."/>
            <person name="Nascimento L."/>
            <person name="Zutavern T."/>
            <person name="Miller B."/>
            <person name="Ambroise C."/>
            <person name="Muller S."/>
            <person name="Spooner W."/>
            <person name="Narechania A."/>
            <person name="Ren L."/>
            <person name="Wei S."/>
            <person name="Kumari S."/>
            <person name="Faga B."/>
            <person name="Levy M.J."/>
            <person name="McMahan L."/>
            <person name="Van Buren P."/>
            <person name="Vaughn M.W."/>
            <person name="Ying K."/>
            <person name="Yeh C.-T."/>
            <person name="Emrich S.J."/>
            <person name="Jia Y."/>
            <person name="Kalyanaraman A."/>
            <person name="Hsia A.-P."/>
            <person name="Barbazuk W.B."/>
            <person name="Baucom R.S."/>
            <person name="Brutnell T.P."/>
            <person name="Carpita N.C."/>
            <person name="Chaparro C."/>
            <person name="Chia J.-M."/>
            <person name="Deragon J.-M."/>
            <person name="Estill J.C."/>
            <person name="Fu Y."/>
            <person name="Jeddeloh J.A."/>
            <person name="Han Y."/>
            <person name="Lee H."/>
            <person name="Li P."/>
            <person name="Lisch D.R."/>
            <person name="Liu S."/>
            <person name="Liu Z."/>
            <person name="Nagel D.H."/>
            <person name="McCann M.C."/>
            <person name="SanMiguel P."/>
            <person name="Myers A.M."/>
            <person name="Nettleton D."/>
            <person name="Nguyen J."/>
            <person name="Penning B.W."/>
            <person name="Ponnala L."/>
            <person name="Schneider K.L."/>
            <person name="Schwartz D.C."/>
            <person name="Sharma A."/>
            <person name="Soderlund C."/>
            <person name="Springer N.M."/>
            <person name="Sun Q."/>
            <person name="Wang H."/>
            <person name="Waterman M."/>
            <person name="Westerman R."/>
            <person name="Wolfgruber T.K."/>
            <person name="Yang L."/>
            <person name="Yu Y."/>
            <person name="Zhang L."/>
            <person name="Zhou S."/>
            <person name="Zhu Q."/>
            <person name="Bennetzen J.L."/>
            <person name="Dawe R.K."/>
            <person name="Jiang J."/>
            <person name="Jiang N."/>
            <person name="Presting G.G."/>
            <person name="Wessler S.R."/>
            <person name="Aluru S."/>
            <person name="Martienssen R.A."/>
            <person name="Clifton S.W."/>
            <person name="McCombie W.R."/>
            <person name="Wing R.A."/>
            <person name="Wilson R.K."/>
        </authorList>
    </citation>
    <scope>NUCLEOTIDE SEQUENCE [LARGE SCALE GENOMIC DNA]</scope>
    <source>
        <strain evidence="3">cv. B73</strain>
    </source>
</reference>
<evidence type="ECO:0000256" key="1">
    <source>
        <dbReference type="SAM" id="Phobius"/>
    </source>
</evidence>
<protein>
    <submittedName>
        <fullName evidence="2">Uncharacterized protein</fullName>
    </submittedName>
</protein>
<dbReference type="AlphaFoldDB" id="A0A804NJV0"/>